<sequence length="527" mass="58470">MGTETPPGPKGFDEPVNVRDSLFKELGGDAEVGADIASDAEVDRIYTKLDRRIIPALWILYFLCAAIRSNVGIALTMNSATGDSLGQKLHLSGHQISTGLALFYVCYVVFDFPSNLIMSKLSPHVWLSRIVLCVGIVGACHAALSAAWNFYLIRVLLGIVIAGMWPGMSYYLTLFYPPSRTGKRIGYYFTAAQVSAAVVGLVSAGFQKMNGYGGLSGFEWMFLIYGLITVIDAVLLLWWLPDRPLPPGETRHRRWYYKYLPRQVPAFTSERDQKVHYEEMTRVYHAPPWTAKDLAKVMMDWRIWPLTLMYFGVVGVGIGVQNYGTLIIRSTNPKLTSVQLSLLFAPIWVMDLIAILIAMPLSDRFNSKRAYIFAFGCMVQIAGLCMTTFATAPWTRYGGLLVVGAGLGPTTPNVMVWTNEIFSRRHGEVGVAAATALVSGLGNLGSVTTTYALYTGWASDNVPGPRQYRKSNTVMMGILGMSILSSFTLKALLYFFDDKTVQENPENMDRAAKRELERGERGWGRSK</sequence>
<proteinExistence type="predicted"/>
<feature type="transmembrane region" description="Helical" evidence="7">
    <location>
        <begin position="301"/>
        <end position="320"/>
    </location>
</feature>
<feature type="domain" description="Major facilitator superfamily (MFS) profile" evidence="8">
    <location>
        <begin position="53"/>
        <end position="494"/>
    </location>
</feature>
<feature type="transmembrane region" description="Helical" evidence="7">
    <location>
        <begin position="429"/>
        <end position="454"/>
    </location>
</feature>
<keyword evidence="4 7" id="KW-1133">Transmembrane helix</keyword>
<dbReference type="SUPFAM" id="SSF103473">
    <property type="entry name" value="MFS general substrate transporter"/>
    <property type="match status" value="1"/>
</dbReference>
<evidence type="ECO:0000256" key="4">
    <source>
        <dbReference type="ARBA" id="ARBA00022989"/>
    </source>
</evidence>
<dbReference type="GO" id="GO:0015225">
    <property type="term" value="F:biotin transmembrane transporter activity"/>
    <property type="evidence" value="ECO:0007669"/>
    <property type="project" value="TreeGrafter"/>
</dbReference>
<dbReference type="OMA" id="AWSFYLL"/>
<evidence type="ECO:0000256" key="5">
    <source>
        <dbReference type="ARBA" id="ARBA00023136"/>
    </source>
</evidence>
<evidence type="ECO:0000259" key="8">
    <source>
        <dbReference type="PROSITE" id="PS50850"/>
    </source>
</evidence>
<feature type="transmembrane region" description="Helical" evidence="7">
    <location>
        <begin position="397"/>
        <end position="417"/>
    </location>
</feature>
<dbReference type="InterPro" id="IPR036259">
    <property type="entry name" value="MFS_trans_sf"/>
</dbReference>
<dbReference type="OrthoDB" id="5298304at2759"/>
<keyword evidence="3 7" id="KW-0812">Transmembrane</keyword>
<reference evidence="9 10" key="1">
    <citation type="journal article" date="2013" name="PLoS Genet.">
        <title>Genomic mechanisms accounting for the adaptation to parasitism in nematode-trapping fungi.</title>
        <authorList>
            <person name="Meerupati T."/>
            <person name="Andersson K.M."/>
            <person name="Friman E."/>
            <person name="Kumar D."/>
            <person name="Tunlid A."/>
            <person name="Ahren D."/>
        </authorList>
    </citation>
    <scope>NUCLEOTIDE SEQUENCE [LARGE SCALE GENOMIC DNA]</scope>
    <source>
        <strain evidence="9 10">CBS 200.50</strain>
    </source>
</reference>
<name>S8BLS6_DACHA</name>
<dbReference type="eggNOG" id="KOG2533">
    <property type="taxonomic scope" value="Eukaryota"/>
</dbReference>
<evidence type="ECO:0000256" key="7">
    <source>
        <dbReference type="SAM" id="Phobius"/>
    </source>
</evidence>
<dbReference type="AlphaFoldDB" id="S8BLS6"/>
<dbReference type="PROSITE" id="PS50850">
    <property type="entry name" value="MFS"/>
    <property type="match status" value="1"/>
</dbReference>
<dbReference type="HOGENOM" id="CLU_001265_0_0_1"/>
<dbReference type="GO" id="GO:1905135">
    <property type="term" value="P:biotin import across plasma membrane"/>
    <property type="evidence" value="ECO:0007669"/>
    <property type="project" value="TreeGrafter"/>
</dbReference>
<dbReference type="GO" id="GO:0015295">
    <property type="term" value="F:solute:proton symporter activity"/>
    <property type="evidence" value="ECO:0007669"/>
    <property type="project" value="TreeGrafter"/>
</dbReference>
<feature type="transmembrane region" description="Helical" evidence="7">
    <location>
        <begin position="95"/>
        <end position="114"/>
    </location>
</feature>
<dbReference type="GO" id="GO:0005886">
    <property type="term" value="C:plasma membrane"/>
    <property type="evidence" value="ECO:0007669"/>
    <property type="project" value="TreeGrafter"/>
</dbReference>
<feature type="transmembrane region" description="Helical" evidence="7">
    <location>
        <begin position="53"/>
        <end position="75"/>
    </location>
</feature>
<comment type="caution">
    <text evidence="9">The sequence shown here is derived from an EMBL/GenBank/DDBJ whole genome shotgun (WGS) entry which is preliminary data.</text>
</comment>
<feature type="transmembrane region" description="Helical" evidence="7">
    <location>
        <begin position="474"/>
        <end position="496"/>
    </location>
</feature>
<dbReference type="PANTHER" id="PTHR43791">
    <property type="entry name" value="PERMEASE-RELATED"/>
    <property type="match status" value="1"/>
</dbReference>
<evidence type="ECO:0000313" key="10">
    <source>
        <dbReference type="Proteomes" id="UP000015100"/>
    </source>
</evidence>
<keyword evidence="2" id="KW-0813">Transport</keyword>
<feature type="transmembrane region" description="Helical" evidence="7">
    <location>
        <begin position="126"/>
        <end position="144"/>
    </location>
</feature>
<keyword evidence="5 7" id="KW-0472">Membrane</keyword>
<dbReference type="FunFam" id="1.20.1250.20:FF:000399">
    <property type="entry name" value="MFS general substrate transporter"/>
    <property type="match status" value="1"/>
</dbReference>
<dbReference type="FunFam" id="1.20.1250.20:FF:000278">
    <property type="entry name" value="Putative MFS transporter"/>
    <property type="match status" value="1"/>
</dbReference>
<accession>S8BLS6</accession>
<comment type="subcellular location">
    <subcellularLocation>
        <location evidence="1">Membrane</location>
        <topology evidence="1">Multi-pass membrane protein</topology>
    </subcellularLocation>
</comment>
<feature type="transmembrane region" description="Helical" evidence="7">
    <location>
        <begin position="340"/>
        <end position="358"/>
    </location>
</feature>
<protein>
    <recommendedName>
        <fullName evidence="8">Major facilitator superfamily (MFS) profile domain-containing protein</fullName>
    </recommendedName>
</protein>
<evidence type="ECO:0000256" key="1">
    <source>
        <dbReference type="ARBA" id="ARBA00004141"/>
    </source>
</evidence>
<dbReference type="Pfam" id="PF07690">
    <property type="entry name" value="MFS_1"/>
    <property type="match status" value="1"/>
</dbReference>
<evidence type="ECO:0000256" key="3">
    <source>
        <dbReference type="ARBA" id="ARBA00022692"/>
    </source>
</evidence>
<dbReference type="PANTHER" id="PTHR43791:SF33">
    <property type="entry name" value="VITAMIN H TRANSPORTER 1"/>
    <property type="match status" value="1"/>
</dbReference>
<dbReference type="EMBL" id="AQGS01000958">
    <property type="protein sequence ID" value="EPS36212.1"/>
    <property type="molecule type" value="Genomic_DNA"/>
</dbReference>
<dbReference type="InterPro" id="IPR011701">
    <property type="entry name" value="MFS"/>
</dbReference>
<reference evidence="10" key="2">
    <citation type="submission" date="2013-04" db="EMBL/GenBank/DDBJ databases">
        <title>Genomic mechanisms accounting for the adaptation to parasitism in nematode-trapping fungi.</title>
        <authorList>
            <person name="Ahren D.G."/>
        </authorList>
    </citation>
    <scope>NUCLEOTIDE SEQUENCE [LARGE SCALE GENOMIC DNA]</scope>
    <source>
        <strain evidence="10">CBS 200.50</strain>
    </source>
</reference>
<dbReference type="Gene3D" id="1.20.1250.20">
    <property type="entry name" value="MFS general substrate transporter like domains"/>
    <property type="match status" value="2"/>
</dbReference>
<dbReference type="STRING" id="1284197.S8BLS6"/>
<dbReference type="Proteomes" id="UP000015100">
    <property type="component" value="Unassembled WGS sequence"/>
</dbReference>
<feature type="transmembrane region" description="Helical" evidence="7">
    <location>
        <begin position="218"/>
        <end position="240"/>
    </location>
</feature>
<feature type="region of interest" description="Disordered" evidence="6">
    <location>
        <begin position="506"/>
        <end position="527"/>
    </location>
</feature>
<keyword evidence="10" id="KW-1185">Reference proteome</keyword>
<feature type="transmembrane region" description="Helical" evidence="7">
    <location>
        <begin position="150"/>
        <end position="173"/>
    </location>
</feature>
<feature type="transmembrane region" description="Helical" evidence="7">
    <location>
        <begin position="185"/>
        <end position="206"/>
    </location>
</feature>
<evidence type="ECO:0000256" key="2">
    <source>
        <dbReference type="ARBA" id="ARBA00022448"/>
    </source>
</evidence>
<organism evidence="9 10">
    <name type="scientific">Dactylellina haptotyla (strain CBS 200.50)</name>
    <name type="common">Nematode-trapping fungus</name>
    <name type="synonym">Monacrosporium haptotylum</name>
    <dbReference type="NCBI Taxonomy" id="1284197"/>
    <lineage>
        <taxon>Eukaryota</taxon>
        <taxon>Fungi</taxon>
        <taxon>Dikarya</taxon>
        <taxon>Ascomycota</taxon>
        <taxon>Pezizomycotina</taxon>
        <taxon>Orbiliomycetes</taxon>
        <taxon>Orbiliales</taxon>
        <taxon>Orbiliaceae</taxon>
        <taxon>Dactylellina</taxon>
    </lineage>
</organism>
<feature type="transmembrane region" description="Helical" evidence="7">
    <location>
        <begin position="370"/>
        <end position="391"/>
    </location>
</feature>
<gene>
    <name evidence="9" type="ORF">H072_10242</name>
</gene>
<dbReference type="GO" id="GO:1901604">
    <property type="term" value="F:dethiobiotin transmembrane transporter activity"/>
    <property type="evidence" value="ECO:0007669"/>
    <property type="project" value="TreeGrafter"/>
</dbReference>
<evidence type="ECO:0000313" key="9">
    <source>
        <dbReference type="EMBL" id="EPS36212.1"/>
    </source>
</evidence>
<dbReference type="InterPro" id="IPR020846">
    <property type="entry name" value="MFS_dom"/>
</dbReference>
<evidence type="ECO:0000256" key="6">
    <source>
        <dbReference type="SAM" id="MobiDB-lite"/>
    </source>
</evidence>